<evidence type="ECO:0000313" key="14">
    <source>
        <dbReference type="Proteomes" id="UP001203423"/>
    </source>
</evidence>
<dbReference type="GO" id="GO:0008168">
    <property type="term" value="F:methyltransferase activity"/>
    <property type="evidence" value="ECO:0007669"/>
    <property type="project" value="UniProtKB-KW"/>
</dbReference>
<dbReference type="Pfam" id="PF05958">
    <property type="entry name" value="tRNA_U5-meth_tr"/>
    <property type="match status" value="1"/>
</dbReference>
<evidence type="ECO:0000256" key="4">
    <source>
        <dbReference type="ARBA" id="ARBA00022679"/>
    </source>
</evidence>
<dbReference type="PANTHER" id="PTHR11061:SF49">
    <property type="entry name" value="23S RRNA (URACIL(1939)-C(5))-METHYLTRANSFERASE RLMD"/>
    <property type="match status" value="1"/>
</dbReference>
<dbReference type="InterPro" id="IPR012340">
    <property type="entry name" value="NA-bd_OB-fold"/>
</dbReference>
<feature type="active site" description="Nucleophile" evidence="9 10">
    <location>
        <position position="431"/>
    </location>
</feature>
<feature type="binding site" evidence="9">
    <location>
        <position position="83"/>
    </location>
    <ligand>
        <name>[4Fe-4S] cluster</name>
        <dbReference type="ChEBI" id="CHEBI:49883"/>
    </ligand>
</feature>
<keyword evidence="8 9" id="KW-0411">Iron-sulfur</keyword>
<keyword evidence="7 9" id="KW-0408">Iron</keyword>
<comment type="catalytic activity">
    <reaction evidence="9">
        <text>uridine(1939) in 23S rRNA + S-adenosyl-L-methionine = 5-methyluridine(1939) in 23S rRNA + S-adenosyl-L-homocysteine + H(+)</text>
        <dbReference type="Rhea" id="RHEA:42908"/>
        <dbReference type="Rhea" id="RHEA-COMP:10278"/>
        <dbReference type="Rhea" id="RHEA-COMP:10279"/>
        <dbReference type="ChEBI" id="CHEBI:15378"/>
        <dbReference type="ChEBI" id="CHEBI:57856"/>
        <dbReference type="ChEBI" id="CHEBI:59789"/>
        <dbReference type="ChEBI" id="CHEBI:65315"/>
        <dbReference type="ChEBI" id="CHEBI:74447"/>
        <dbReference type="EC" id="2.1.1.190"/>
    </reaction>
</comment>
<dbReference type="SUPFAM" id="SSF53335">
    <property type="entry name" value="S-adenosyl-L-methionine-dependent methyltransferases"/>
    <property type="match status" value="1"/>
</dbReference>
<dbReference type="EMBL" id="JAKIKS010000015">
    <property type="protein sequence ID" value="MCL1123978.1"/>
    <property type="molecule type" value="Genomic_DNA"/>
</dbReference>
<keyword evidence="4 9" id="KW-0808">Transferase</keyword>
<feature type="binding site" evidence="9 10">
    <location>
        <position position="358"/>
    </location>
    <ligand>
        <name>S-adenosyl-L-methionine</name>
        <dbReference type="ChEBI" id="CHEBI:59789"/>
    </ligand>
</feature>
<evidence type="ECO:0000256" key="3">
    <source>
        <dbReference type="ARBA" id="ARBA00022603"/>
    </source>
</evidence>
<dbReference type="NCBIfam" id="TIGR00479">
    <property type="entry name" value="rumA"/>
    <property type="match status" value="1"/>
</dbReference>
<dbReference type="PROSITE" id="PS01231">
    <property type="entry name" value="TRMA_2"/>
    <property type="match status" value="1"/>
</dbReference>
<dbReference type="CDD" id="cd02440">
    <property type="entry name" value="AdoMet_MTases"/>
    <property type="match status" value="1"/>
</dbReference>
<dbReference type="RefSeq" id="WP_248939262.1">
    <property type="nucleotide sequence ID" value="NZ_JAKIKS010000015.1"/>
</dbReference>
<evidence type="ECO:0000256" key="7">
    <source>
        <dbReference type="ARBA" id="ARBA00023004"/>
    </source>
</evidence>
<dbReference type="HAMAP" id="MF_01010">
    <property type="entry name" value="23SrRNA_methyltr_RlmD"/>
    <property type="match status" value="1"/>
</dbReference>
<evidence type="ECO:0000313" key="13">
    <source>
        <dbReference type="EMBL" id="MCL1123978.1"/>
    </source>
</evidence>
<feature type="binding site" evidence="9">
    <location>
        <position position="204"/>
    </location>
    <ligand>
        <name>[4Fe-4S] cluster</name>
        <dbReference type="ChEBI" id="CHEBI:49883"/>
    </ligand>
</feature>
<comment type="function">
    <text evidence="9">Catalyzes the formation of 5-methyl-uridine at position 1939 (m5U1939) in 23S rRNA.</text>
</comment>
<dbReference type="EC" id="2.1.1.190" evidence="9"/>
<dbReference type="PROSITE" id="PS51687">
    <property type="entry name" value="SAM_MT_RNA_M5U"/>
    <property type="match status" value="1"/>
</dbReference>
<protein>
    <recommendedName>
        <fullName evidence="9">23S rRNA (uracil(1939)-C(5))-methyltransferase RlmD</fullName>
        <ecNumber evidence="9">2.1.1.190</ecNumber>
    </recommendedName>
    <alternativeName>
        <fullName evidence="9">23S rRNA(m5U1939)-methyltransferase</fullName>
    </alternativeName>
</protein>
<accession>A0ABT0L8F3</accession>
<evidence type="ECO:0000256" key="9">
    <source>
        <dbReference type="HAMAP-Rule" id="MF_01010"/>
    </source>
</evidence>
<dbReference type="PANTHER" id="PTHR11061">
    <property type="entry name" value="RNA M5U METHYLTRANSFERASE"/>
    <property type="match status" value="1"/>
</dbReference>
<keyword evidence="3 9" id="KW-0489">Methyltransferase</keyword>
<dbReference type="Pfam" id="PF01938">
    <property type="entry name" value="TRAM"/>
    <property type="match status" value="1"/>
</dbReference>
<feature type="binding site" evidence="9">
    <location>
        <position position="92"/>
    </location>
    <ligand>
        <name>[4Fe-4S] cluster</name>
        <dbReference type="ChEBI" id="CHEBI:49883"/>
    </ligand>
</feature>
<dbReference type="GO" id="GO:0032259">
    <property type="term" value="P:methylation"/>
    <property type="evidence" value="ECO:0007669"/>
    <property type="project" value="UniProtKB-KW"/>
</dbReference>
<feature type="active site" evidence="11">
    <location>
        <position position="431"/>
    </location>
</feature>
<proteinExistence type="inferred from homology"/>
<dbReference type="InterPro" id="IPR029063">
    <property type="entry name" value="SAM-dependent_MTases_sf"/>
</dbReference>
<dbReference type="PROSITE" id="PS50926">
    <property type="entry name" value="TRAM"/>
    <property type="match status" value="1"/>
</dbReference>
<evidence type="ECO:0000256" key="2">
    <source>
        <dbReference type="ARBA" id="ARBA00022552"/>
    </source>
</evidence>
<keyword evidence="5 9" id="KW-0949">S-adenosyl-L-methionine</keyword>
<name>A0ABT0L8F3_9GAMM</name>
<keyword evidence="6 9" id="KW-0479">Metal-binding</keyword>
<evidence type="ECO:0000256" key="11">
    <source>
        <dbReference type="PROSITE-ProRule" id="PRU10015"/>
    </source>
</evidence>
<evidence type="ECO:0000256" key="1">
    <source>
        <dbReference type="ARBA" id="ARBA00022485"/>
    </source>
</evidence>
<dbReference type="Proteomes" id="UP001203423">
    <property type="component" value="Unassembled WGS sequence"/>
</dbReference>
<feature type="binding site" evidence="9 10">
    <location>
        <position position="405"/>
    </location>
    <ligand>
        <name>S-adenosyl-L-methionine</name>
        <dbReference type="ChEBI" id="CHEBI:59789"/>
    </ligand>
</feature>
<feature type="binding site" evidence="9">
    <location>
        <position position="385"/>
    </location>
    <ligand>
        <name>S-adenosyl-L-methionine</name>
        <dbReference type="ChEBI" id="CHEBI:59789"/>
    </ligand>
</feature>
<evidence type="ECO:0000256" key="6">
    <source>
        <dbReference type="ARBA" id="ARBA00022723"/>
    </source>
</evidence>
<dbReference type="InterPro" id="IPR010280">
    <property type="entry name" value="U5_MeTrfase_fam"/>
</dbReference>
<organism evidence="13 14">
    <name type="scientific">Shewanella surugensis</name>
    <dbReference type="NCBI Taxonomy" id="212020"/>
    <lineage>
        <taxon>Bacteria</taxon>
        <taxon>Pseudomonadati</taxon>
        <taxon>Pseudomonadota</taxon>
        <taxon>Gammaproteobacteria</taxon>
        <taxon>Alteromonadales</taxon>
        <taxon>Shewanellaceae</taxon>
        <taxon>Shewanella</taxon>
    </lineage>
</organism>
<keyword evidence="2 9" id="KW-0698">rRNA processing</keyword>
<dbReference type="PROSITE" id="PS01230">
    <property type="entry name" value="TRMA_1"/>
    <property type="match status" value="1"/>
</dbReference>
<keyword evidence="1 9" id="KW-0004">4Fe-4S</keyword>
<dbReference type="InterPro" id="IPR030390">
    <property type="entry name" value="MeTrfase_TrmA_AS"/>
</dbReference>
<evidence type="ECO:0000256" key="5">
    <source>
        <dbReference type="ARBA" id="ARBA00022691"/>
    </source>
</evidence>
<feature type="binding site" evidence="9">
    <location>
        <position position="342"/>
    </location>
    <ligand>
        <name>S-adenosyl-L-methionine</name>
        <dbReference type="ChEBI" id="CHEBI:59789"/>
    </ligand>
</feature>
<evidence type="ECO:0000256" key="10">
    <source>
        <dbReference type="PROSITE-ProRule" id="PRU01024"/>
    </source>
</evidence>
<gene>
    <name evidence="9 13" type="primary">rlmD</name>
    <name evidence="13" type="ORF">L2764_05650</name>
</gene>
<evidence type="ECO:0000259" key="12">
    <source>
        <dbReference type="PROSITE" id="PS50926"/>
    </source>
</evidence>
<dbReference type="Gene3D" id="3.40.50.150">
    <property type="entry name" value="Vaccinia Virus protein VP39"/>
    <property type="match status" value="1"/>
</dbReference>
<reference evidence="13 14" key="1">
    <citation type="submission" date="2022-01" db="EMBL/GenBank/DDBJ databases">
        <title>Whole genome-based taxonomy of the Shewanellaceae.</title>
        <authorList>
            <person name="Martin-Rodriguez A.J."/>
        </authorList>
    </citation>
    <scope>NUCLEOTIDE SEQUENCE [LARGE SCALE GENOMIC DNA]</scope>
    <source>
        <strain evidence="13 14">DSM 17177</strain>
    </source>
</reference>
<comment type="similarity">
    <text evidence="9">Belongs to the class I-like SAM-binding methyltransferase superfamily. RNA M5U methyltransferase family. RlmD subfamily.</text>
</comment>
<keyword evidence="14" id="KW-1185">Reference proteome</keyword>
<dbReference type="SUPFAM" id="SSF50249">
    <property type="entry name" value="Nucleic acid-binding proteins"/>
    <property type="match status" value="1"/>
</dbReference>
<feature type="binding site" evidence="9 10">
    <location>
        <position position="308"/>
    </location>
    <ligand>
        <name>S-adenosyl-L-methionine</name>
        <dbReference type="ChEBI" id="CHEBI:59789"/>
    </ligand>
</feature>
<dbReference type="InterPro" id="IPR002792">
    <property type="entry name" value="TRAM_dom"/>
</dbReference>
<feature type="binding site" evidence="9 10">
    <location>
        <position position="337"/>
    </location>
    <ligand>
        <name>S-adenosyl-L-methionine</name>
        <dbReference type="ChEBI" id="CHEBI:59789"/>
    </ligand>
</feature>
<dbReference type="Gene3D" id="2.40.50.1070">
    <property type="match status" value="1"/>
</dbReference>
<dbReference type="Gene3D" id="2.40.50.140">
    <property type="entry name" value="Nucleic acid-binding proteins"/>
    <property type="match status" value="1"/>
</dbReference>
<feature type="domain" description="TRAM" evidence="12">
    <location>
        <begin position="12"/>
        <end position="70"/>
    </location>
</feature>
<feature type="binding site" evidence="9">
    <location>
        <position position="89"/>
    </location>
    <ligand>
        <name>[4Fe-4S] cluster</name>
        <dbReference type="ChEBI" id="CHEBI:49883"/>
    </ligand>
</feature>
<sequence>MAQFFKATPNKKKQLSIKLALEVSQLDHLGAGIAHHQGKIVFIPEALPGESVTVQLTEQKKNFSRAKLIKINQVSTQRVAPRCEHYQHCGGCDLQHLAMSEQRAHKEHALVDLLTRFTGSRVCHPQMKGMTHKEPKLNKGAKASMSKVDLSALPEGLLAASLLDEDWHYRRRARLATGYDSKTKHVSLGFRANSSSQVVEIQSCLVLAKALSILIPLFAKLFNQLNAKKSLGHLELTEADNGVFAVIRITTVLSDKDKLKLITFGEAQNISLLLLDNEGICESLTGRSAPFYALNEDKLHFSAGNFIQVNRTVNQAMVSQAIDWLAPKTGERVLDLFCGVGNFSLPLARSGAEVIGVEGVPEMVKQAQINAQHNGLENVSFYHADLSSDLSKEPWLGKVDKILLDPARAGAYESLKWLKKLQPRALVYVSCNPASLARDSELILQQGYQLKKMGMVDMFPQTHHLESMALFELKC</sequence>
<dbReference type="InterPro" id="IPR030391">
    <property type="entry name" value="MeTrfase_TrmA_CS"/>
</dbReference>
<comment type="caution">
    <text evidence="13">The sequence shown here is derived from an EMBL/GenBank/DDBJ whole genome shotgun (WGS) entry which is preliminary data.</text>
</comment>
<evidence type="ECO:0000256" key="8">
    <source>
        <dbReference type="ARBA" id="ARBA00023014"/>
    </source>
</evidence>
<dbReference type="InterPro" id="IPR001566">
    <property type="entry name" value="23S_rRNA_MeTrfase_RlmD"/>
</dbReference>